<keyword evidence="1" id="KW-0378">Hydrolase</keyword>
<accession>A0A377XFV2</accession>
<keyword evidence="1" id="KW-0645">Protease</keyword>
<evidence type="ECO:0000313" key="2">
    <source>
        <dbReference type="Proteomes" id="UP000254340"/>
    </source>
</evidence>
<protein>
    <submittedName>
        <fullName evidence="1">Putative protease</fullName>
    </submittedName>
</protein>
<proteinExistence type="predicted"/>
<dbReference type="AlphaFoldDB" id="A0A377XFV2"/>
<sequence>MLSQENQQVFVLNGIQTMSGYVYNLGNELTSMHGLVDMVRLSPMGNETFAMLEAFRANENGAAPLDLTSNSDCNGYWKRLPGLVLQA</sequence>
<reference evidence="1 2" key="1">
    <citation type="submission" date="2018-06" db="EMBL/GenBank/DDBJ databases">
        <authorList>
            <consortium name="Pathogen Informatics"/>
            <person name="Doyle S."/>
        </authorList>
    </citation>
    <scope>NUCLEOTIDE SEQUENCE [LARGE SCALE GENOMIC DNA]</scope>
    <source>
        <strain evidence="1 2">NCTC5047</strain>
    </source>
</reference>
<gene>
    <name evidence="1" type="primary">yhbV_2</name>
    <name evidence="1" type="ORF">NCTC5047_03099</name>
</gene>
<evidence type="ECO:0000313" key="1">
    <source>
        <dbReference type="EMBL" id="STT82157.1"/>
    </source>
</evidence>
<name>A0A377XFV2_KLEPN</name>
<organism evidence="1 2">
    <name type="scientific">Klebsiella pneumoniae</name>
    <dbReference type="NCBI Taxonomy" id="573"/>
    <lineage>
        <taxon>Bacteria</taxon>
        <taxon>Pseudomonadati</taxon>
        <taxon>Pseudomonadota</taxon>
        <taxon>Gammaproteobacteria</taxon>
        <taxon>Enterobacterales</taxon>
        <taxon>Enterobacteriaceae</taxon>
        <taxon>Klebsiella/Raoultella group</taxon>
        <taxon>Klebsiella</taxon>
        <taxon>Klebsiella pneumoniae complex</taxon>
    </lineage>
</organism>
<dbReference type="GO" id="GO:0008233">
    <property type="term" value="F:peptidase activity"/>
    <property type="evidence" value="ECO:0007669"/>
    <property type="project" value="UniProtKB-KW"/>
</dbReference>
<dbReference type="Proteomes" id="UP000254340">
    <property type="component" value="Unassembled WGS sequence"/>
</dbReference>
<dbReference type="GO" id="GO:0006508">
    <property type="term" value="P:proteolysis"/>
    <property type="evidence" value="ECO:0007669"/>
    <property type="project" value="UniProtKB-KW"/>
</dbReference>
<dbReference type="EMBL" id="UGLH01000006">
    <property type="protein sequence ID" value="STT82157.1"/>
    <property type="molecule type" value="Genomic_DNA"/>
</dbReference>